<dbReference type="InterPro" id="IPR025266">
    <property type="entry name" value="TerB_N"/>
</dbReference>
<dbReference type="AlphaFoldDB" id="Q8E2P5"/>
<organism evidence="2">
    <name type="scientific">Streptococcus agalactiae serotype III (strain NEM316)</name>
    <dbReference type="NCBI Taxonomy" id="211110"/>
    <lineage>
        <taxon>Bacteria</taxon>
        <taxon>Bacillati</taxon>
        <taxon>Bacillota</taxon>
        <taxon>Bacilli</taxon>
        <taxon>Lactobacillales</taxon>
        <taxon>Streptococcaceae</taxon>
        <taxon>Streptococcus</taxon>
    </lineage>
</organism>
<proteinExistence type="predicted"/>
<sequence length="331" mass="38631">MSKCLSCGKIGLFLKINKQGLCKKCFSIEETSSSSNTKNHLSDKPKQGANLTFHRIKQKKIPNEIFELLWFTNGKYKNYNFQDEPSAINLSLPIGHGITGELGYYPSYSNMSPAQRNKYLNWLTDISQPVEIGYVFTFYYGLERFISNGDYEKVFPILLKLKKYHKNSSFQFYTNSALALIALKTEKVEYLNYFDIDTLSDNAFLALKFSFNHYLTPKDIMKIHKLVNFTNTRYIKNEAELFQNILSKKIKEDFNSEYYIIKIKNEHSLGTVGAFLLGNISLYEREIKVIDIISDKNIYNDLYSLLSETHEETKLFLKRKRKTNKEKNSRK</sequence>
<reference evidence="2" key="1">
    <citation type="journal article" date="2002" name="Mol. Microbiol.">
        <title>Genome sequence of Streptococcus agalactiae, a pathogen causing invasive neonatal disease.</title>
        <authorList>
            <person name="Glaser P."/>
            <person name="Rusniok C."/>
            <person name="Buchrieser C."/>
            <person name="Chevalier F."/>
            <person name="Frangeul L."/>
            <person name="Msadek T."/>
            <person name="Zouine M."/>
            <person name="Couve E."/>
            <person name="Lalioui L."/>
            <person name="Poyart C."/>
            <person name="Trieu-Cuot P."/>
            <person name="Kunst F."/>
        </authorList>
    </citation>
    <scope>NUCLEOTIDE SEQUENCE [LARGE SCALE GENOMIC DNA]</scope>
    <source>
        <strain evidence="2">NEM316</strain>
    </source>
</reference>
<dbReference type="RefSeq" id="WP_001889866.1">
    <property type="nucleotide sequence ID" value="NC_004368.1"/>
</dbReference>
<dbReference type="KEGG" id="san:gbs2074"/>
<dbReference type="eggNOG" id="COG4103">
    <property type="taxonomic scope" value="Bacteria"/>
</dbReference>
<dbReference type="Proteomes" id="UP000000823">
    <property type="component" value="Chromosome"/>
</dbReference>
<accession>Q8E2P5</accession>
<dbReference type="Pfam" id="PF13208">
    <property type="entry name" value="TerB_N"/>
    <property type="match status" value="1"/>
</dbReference>
<protein>
    <recommendedName>
        <fullName evidence="1">TerB N-terminal domain-containing protein</fullName>
    </recommendedName>
</protein>
<name>Q8E2P5_STRA3</name>
<dbReference type="EMBL" id="AL766856">
    <property type="protein sequence ID" value="CAD47733.1"/>
    <property type="molecule type" value="Genomic_DNA"/>
</dbReference>
<dbReference type="HOGENOM" id="CLU_839150_0_0_9"/>
<evidence type="ECO:0000313" key="2">
    <source>
        <dbReference type="EMBL" id="CAD47733.1"/>
    </source>
</evidence>
<evidence type="ECO:0000259" key="1">
    <source>
        <dbReference type="Pfam" id="PF13208"/>
    </source>
</evidence>
<gene>
    <name evidence="2" type="ordered locus">gbs2074</name>
</gene>
<feature type="domain" description="TerB N-terminal" evidence="1">
    <location>
        <begin position="73"/>
        <end position="198"/>
    </location>
</feature>